<feature type="transmembrane region" description="Helical" evidence="9">
    <location>
        <begin position="370"/>
        <end position="389"/>
    </location>
</feature>
<dbReference type="PANTHER" id="PTHR33281:SF19">
    <property type="entry name" value="VOLTAGE-DEPENDENT ANION CHANNEL-FORMING PROTEIN YNEE"/>
    <property type="match status" value="1"/>
</dbReference>
<evidence type="ECO:0000256" key="2">
    <source>
        <dbReference type="ARBA" id="ARBA00022448"/>
    </source>
</evidence>
<feature type="transmembrane region" description="Helical" evidence="9">
    <location>
        <begin position="93"/>
        <end position="111"/>
    </location>
</feature>
<dbReference type="GO" id="GO:0005886">
    <property type="term" value="C:plasma membrane"/>
    <property type="evidence" value="ECO:0007669"/>
    <property type="project" value="UniProtKB-SubCell"/>
</dbReference>
<feature type="compositionally biased region" description="Basic residues" evidence="8">
    <location>
        <begin position="821"/>
        <end position="839"/>
    </location>
</feature>
<dbReference type="VEuPathDB" id="FungiDB:ATCC64974_64980"/>
<keyword evidence="6" id="KW-0406">Ion transport</keyword>
<comment type="subcellular location">
    <subcellularLocation>
        <location evidence="1">Cell membrane</location>
        <topology evidence="1">Multi-pass membrane protein</topology>
    </subcellularLocation>
</comment>
<keyword evidence="2" id="KW-0813">Transport</keyword>
<dbReference type="VEuPathDB" id="FungiDB:ASPNIDRAFT2_1136468"/>
<dbReference type="AlphaFoldDB" id="A0A100IQY9"/>
<evidence type="ECO:0000256" key="6">
    <source>
        <dbReference type="ARBA" id="ARBA00023065"/>
    </source>
</evidence>
<evidence type="ECO:0000256" key="8">
    <source>
        <dbReference type="SAM" id="MobiDB-lite"/>
    </source>
</evidence>
<evidence type="ECO:0000256" key="9">
    <source>
        <dbReference type="SAM" id="Phobius"/>
    </source>
</evidence>
<accession>A0A100IQY9</accession>
<comment type="caution">
    <text evidence="10">The sequence shown here is derived from an EMBL/GenBank/DDBJ whole genome shotgun (WGS) entry which is preliminary data.</text>
</comment>
<dbReference type="VEuPathDB" id="FungiDB:An17g01040"/>
<evidence type="ECO:0000256" key="3">
    <source>
        <dbReference type="ARBA" id="ARBA00022475"/>
    </source>
</evidence>
<evidence type="ECO:0000256" key="5">
    <source>
        <dbReference type="ARBA" id="ARBA00022989"/>
    </source>
</evidence>
<dbReference type="EMBL" id="BCMY01000016">
    <property type="protein sequence ID" value="GAQ45431.1"/>
    <property type="molecule type" value="Genomic_DNA"/>
</dbReference>
<dbReference type="Pfam" id="PF25539">
    <property type="entry name" value="Bestrophin_2"/>
    <property type="match status" value="1"/>
</dbReference>
<feature type="region of interest" description="Disordered" evidence="8">
    <location>
        <begin position="1"/>
        <end position="40"/>
    </location>
</feature>
<evidence type="ECO:0000313" key="11">
    <source>
        <dbReference type="Proteomes" id="UP000068243"/>
    </source>
</evidence>
<evidence type="ECO:0000256" key="7">
    <source>
        <dbReference type="ARBA" id="ARBA00023136"/>
    </source>
</evidence>
<dbReference type="Proteomes" id="UP000068243">
    <property type="component" value="Unassembled WGS sequence"/>
</dbReference>
<evidence type="ECO:0000313" key="10">
    <source>
        <dbReference type="EMBL" id="GAQ45431.1"/>
    </source>
</evidence>
<dbReference type="VEuPathDB" id="FungiDB:ASPNIDRAFT2_1165787"/>
<dbReference type="PANTHER" id="PTHR33281">
    <property type="entry name" value="UPF0187 PROTEIN YNEE"/>
    <property type="match status" value="1"/>
</dbReference>
<keyword evidence="7 9" id="KW-0472">Membrane</keyword>
<feature type="compositionally biased region" description="Basic and acidic residues" evidence="8">
    <location>
        <begin position="1"/>
        <end position="19"/>
    </location>
</feature>
<evidence type="ECO:0000256" key="4">
    <source>
        <dbReference type="ARBA" id="ARBA00022692"/>
    </source>
</evidence>
<keyword evidence="5 9" id="KW-1133">Transmembrane helix</keyword>
<dbReference type="VEuPathDB" id="FungiDB:M747DRAFT_259646"/>
<dbReference type="OrthoDB" id="1368at2759"/>
<keyword evidence="4 9" id="KW-0812">Transmembrane</keyword>
<dbReference type="InterPro" id="IPR044669">
    <property type="entry name" value="YneE/VCCN1/2-like"/>
</dbReference>
<dbReference type="GO" id="GO:0005254">
    <property type="term" value="F:chloride channel activity"/>
    <property type="evidence" value="ECO:0007669"/>
    <property type="project" value="InterPro"/>
</dbReference>
<name>A0A100IQY9_ASPNG</name>
<feature type="region of interest" description="Disordered" evidence="8">
    <location>
        <begin position="821"/>
        <end position="842"/>
    </location>
</feature>
<proteinExistence type="predicted"/>
<dbReference type="VEuPathDB" id="FungiDB:An17g01000"/>
<reference evidence="11" key="1">
    <citation type="journal article" date="2016" name="Genome Announc.">
        <title>Draft genome sequence of Aspergillus niger strain An76.</title>
        <authorList>
            <person name="Gong W."/>
            <person name="Cheng Z."/>
            <person name="Zhang H."/>
            <person name="Liu L."/>
            <person name="Gao P."/>
            <person name="Wang L."/>
        </authorList>
    </citation>
    <scope>NUCLEOTIDE SEQUENCE [LARGE SCALE GENOMIC DNA]</scope>
    <source>
        <strain evidence="11">An76</strain>
    </source>
</reference>
<feature type="transmembrane region" description="Helical" evidence="9">
    <location>
        <begin position="117"/>
        <end position="137"/>
    </location>
</feature>
<gene>
    <name evidence="10" type="ORF">ABL_08092</name>
</gene>
<protein>
    <submittedName>
        <fullName evidence="10">Similar to An17g01040</fullName>
    </submittedName>
</protein>
<feature type="transmembrane region" description="Helical" evidence="9">
    <location>
        <begin position="343"/>
        <end position="364"/>
    </location>
</feature>
<evidence type="ECO:0000256" key="1">
    <source>
        <dbReference type="ARBA" id="ARBA00004651"/>
    </source>
</evidence>
<keyword evidence="3" id="KW-1003">Cell membrane</keyword>
<organism evidence="10 11">
    <name type="scientific">Aspergillus niger</name>
    <dbReference type="NCBI Taxonomy" id="5061"/>
    <lineage>
        <taxon>Eukaryota</taxon>
        <taxon>Fungi</taxon>
        <taxon>Dikarya</taxon>
        <taxon>Ascomycota</taxon>
        <taxon>Pezizomycotina</taxon>
        <taxon>Eurotiomycetes</taxon>
        <taxon>Eurotiomycetidae</taxon>
        <taxon>Eurotiales</taxon>
        <taxon>Aspergillaceae</taxon>
        <taxon>Aspergillus</taxon>
        <taxon>Aspergillus subgen. Circumdati</taxon>
    </lineage>
</organism>
<dbReference type="VEuPathDB" id="FungiDB:ATCC64974_64960"/>
<sequence>MGDEASHDNHLAPTADHDVPTIVPANEPKEPRGRLTPRPSFLENLASSTDRQFMLGRRNSSEIDRYFHGPRDLDRHSKWPIFLRMHGSIMPKMILPLAFVAAWATVITLISRFVHNIGINDILLTVTGFVVSLALSFRSSTAYERWADGRKYWALLNQTARNLARTIWVNTAERAGEEGKEDLLAKLTAMNLILAFAVSLKHKLRFEPDVGYEDLAGLVAHLDTFAKEAHDRQVVQPPKKTPWKSVGEYLGVSFAESNPRKLIKRSKKPLGHLPLEILNHLSAYVDRCIANNTLNISLHQGQASTYPSRCLSKYIANFPVTALSTLNEVLTGTERVLDTPLPAAYSISIAQIAWIYVLVLPFQLYDFLEWVTIPASVVAAYIILGLAFIGSEIENPFGHDVNDLPLDTYCRQLAVELDIITAMPPPKLDEFGTREDNFVLYPLSTSGYPEWKDRSVEEIRAALRAKVVANYPSAGMSDASTVIGSVRSKQSTLHAMLPPPPPTSPAPDVFVGVLALPPIHELNAATTAAASSRGTRVHTVLPNPAPPVLFPVDDDDDDGGDILSISMGIVVPVNPRNWESAAERHLLFTLFSITTTHNHLSQWPFYSTESTNAFQDMLKQNYAMMQASFQESVQSTYREACQAQADSGDFTSFHPEQQDWSWDNLPDILYQLKPTGPKSKIEPPDMPYPINGKVLRDIPVLPDHIASDVDEFRVEAWMRLDRRIRLSDITDRMSPEFRIAPNALQQRGGRFRQAFGMLAWDSGNKLSRELESKLMQTLMEHGIDPNLNTTRGLTPGLIIPALGEAGGRIPLPPTYTLEKRKKRKRCMRATGPKKPKKMPKAQEQMLVNTAKEALRVFQNVGPAPSQNGIDSGFPTNSQIKQLMMPGESVFAVEMPAPDTIPVPVTAIVPDVDESNVNEDWPMLDAVQVEPLYKLVPAEQYLDQSTGPLPVFRGEVPDMELPGTVCPMDLDMTLGAKNPWSDGYQVLETVGHWTKVEVKSTNGLKPGKSGNQTLFNSYEEMQLPTPTTAPCCADIKARQPTGGLFLIKPPLTLDALPNPYQVALFNHCLRELNVGERYVFNLPFFGP</sequence>
<dbReference type="VEuPathDB" id="FungiDB:M747DRAFT_259649"/>